<dbReference type="OrthoDB" id="3729683at2759"/>
<proteinExistence type="predicted"/>
<reference evidence="2" key="1">
    <citation type="journal article" date="2020" name="Stud. Mycol.">
        <title>101 Dothideomycetes genomes: a test case for predicting lifestyles and emergence of pathogens.</title>
        <authorList>
            <person name="Haridas S."/>
            <person name="Albert R."/>
            <person name="Binder M."/>
            <person name="Bloem J."/>
            <person name="Labutti K."/>
            <person name="Salamov A."/>
            <person name="Andreopoulos B."/>
            <person name="Baker S."/>
            <person name="Barry K."/>
            <person name="Bills G."/>
            <person name="Bluhm B."/>
            <person name="Cannon C."/>
            <person name="Castanera R."/>
            <person name="Culley D."/>
            <person name="Daum C."/>
            <person name="Ezra D."/>
            <person name="Gonzalez J."/>
            <person name="Henrissat B."/>
            <person name="Kuo A."/>
            <person name="Liang C."/>
            <person name="Lipzen A."/>
            <person name="Lutzoni F."/>
            <person name="Magnuson J."/>
            <person name="Mondo S."/>
            <person name="Nolan M."/>
            <person name="Ohm R."/>
            <person name="Pangilinan J."/>
            <person name="Park H.-J."/>
            <person name="Ramirez L."/>
            <person name="Alfaro M."/>
            <person name="Sun H."/>
            <person name="Tritt A."/>
            <person name="Yoshinaga Y."/>
            <person name="Zwiers L.-H."/>
            <person name="Turgeon B."/>
            <person name="Goodwin S."/>
            <person name="Spatafora J."/>
            <person name="Crous P."/>
            <person name="Grigoriev I."/>
        </authorList>
    </citation>
    <scope>NUCLEOTIDE SEQUENCE</scope>
    <source>
        <strain evidence="2">CBS 113818</strain>
    </source>
</reference>
<feature type="compositionally biased region" description="Basic and acidic residues" evidence="1">
    <location>
        <begin position="100"/>
        <end position="114"/>
    </location>
</feature>
<keyword evidence="3" id="KW-1185">Reference proteome</keyword>
<sequence>MSMSKAMASQCSGEVYLLTSTNLNDKQDVPENGILWQVEFPTLIDPNRPADKKITTISYFQVRDLTKLEFEKLKAEPVEDRTPPEILFTGEYWPTGHGKTQLEKSKSPPGKRGDPQQYQNLSNGSHQEGSPQKHSPSTVGFVRRADSPSGQLCAFGETCYPYPYPMEDMYEMYKDIIF</sequence>
<feature type="region of interest" description="Disordered" evidence="1">
    <location>
        <begin position="85"/>
        <end position="141"/>
    </location>
</feature>
<gene>
    <name evidence="2" type="ORF">CC86DRAFT_386620</name>
</gene>
<dbReference type="EMBL" id="MU006238">
    <property type="protein sequence ID" value="KAF2821073.1"/>
    <property type="molecule type" value="Genomic_DNA"/>
</dbReference>
<evidence type="ECO:0000313" key="2">
    <source>
        <dbReference type="EMBL" id="KAF2821073.1"/>
    </source>
</evidence>
<dbReference type="Proteomes" id="UP000799424">
    <property type="component" value="Unassembled WGS sequence"/>
</dbReference>
<accession>A0A6A6ZJZ6</accession>
<dbReference type="AlphaFoldDB" id="A0A6A6ZJZ6"/>
<organism evidence="2 3">
    <name type="scientific">Ophiobolus disseminans</name>
    <dbReference type="NCBI Taxonomy" id="1469910"/>
    <lineage>
        <taxon>Eukaryota</taxon>
        <taxon>Fungi</taxon>
        <taxon>Dikarya</taxon>
        <taxon>Ascomycota</taxon>
        <taxon>Pezizomycotina</taxon>
        <taxon>Dothideomycetes</taxon>
        <taxon>Pleosporomycetidae</taxon>
        <taxon>Pleosporales</taxon>
        <taxon>Pleosporineae</taxon>
        <taxon>Phaeosphaeriaceae</taxon>
        <taxon>Ophiobolus</taxon>
    </lineage>
</organism>
<evidence type="ECO:0000313" key="3">
    <source>
        <dbReference type="Proteomes" id="UP000799424"/>
    </source>
</evidence>
<protein>
    <submittedName>
        <fullName evidence="2">Uncharacterized protein</fullName>
    </submittedName>
</protein>
<evidence type="ECO:0000256" key="1">
    <source>
        <dbReference type="SAM" id="MobiDB-lite"/>
    </source>
</evidence>
<feature type="compositionally biased region" description="Polar residues" evidence="1">
    <location>
        <begin position="116"/>
        <end position="138"/>
    </location>
</feature>
<name>A0A6A6ZJZ6_9PLEO</name>